<dbReference type="AlphaFoldDB" id="A0A1R4H5V3"/>
<evidence type="ECO:0000259" key="6">
    <source>
        <dbReference type="Pfam" id="PF12697"/>
    </source>
</evidence>
<dbReference type="GO" id="GO:0005737">
    <property type="term" value="C:cytoplasm"/>
    <property type="evidence" value="ECO:0007669"/>
    <property type="project" value="UniProtKB-SubCell"/>
</dbReference>
<organism evidence="7 8">
    <name type="scientific">Crenothrix polyspora</name>
    <dbReference type="NCBI Taxonomy" id="360316"/>
    <lineage>
        <taxon>Bacteria</taxon>
        <taxon>Pseudomonadati</taxon>
        <taxon>Pseudomonadota</taxon>
        <taxon>Gammaproteobacteria</taxon>
        <taxon>Methylococcales</taxon>
        <taxon>Crenotrichaceae</taxon>
        <taxon>Crenothrix</taxon>
    </lineage>
</organism>
<comment type="subunit">
    <text evidence="5">Monomer.</text>
</comment>
<dbReference type="InterPro" id="IPR050266">
    <property type="entry name" value="AB_hydrolase_sf"/>
</dbReference>
<evidence type="ECO:0000256" key="5">
    <source>
        <dbReference type="HAMAP-Rule" id="MF_01260"/>
    </source>
</evidence>
<evidence type="ECO:0000256" key="4">
    <source>
        <dbReference type="ARBA" id="ARBA00022801"/>
    </source>
</evidence>
<gene>
    <name evidence="5" type="primary">bioH</name>
    <name evidence="7" type="ORF">CRENPOLYSF1_190072</name>
</gene>
<dbReference type="InterPro" id="IPR010076">
    <property type="entry name" value="BioH"/>
</dbReference>
<dbReference type="Pfam" id="PF12697">
    <property type="entry name" value="Abhydrolase_6"/>
    <property type="match status" value="1"/>
</dbReference>
<evidence type="ECO:0000256" key="1">
    <source>
        <dbReference type="ARBA" id="ARBA00022487"/>
    </source>
</evidence>
<name>A0A1R4H5V3_9GAMM</name>
<feature type="binding site" evidence="5">
    <location>
        <position position="238"/>
    </location>
    <ligand>
        <name>substrate</name>
    </ligand>
</feature>
<feature type="active site" evidence="5">
    <location>
        <position position="210"/>
    </location>
</feature>
<dbReference type="HAMAP" id="MF_01260">
    <property type="entry name" value="Carboxylester"/>
    <property type="match status" value="1"/>
</dbReference>
<feature type="binding site" evidence="5">
    <location>
        <position position="21"/>
    </location>
    <ligand>
        <name>substrate</name>
    </ligand>
</feature>
<keyword evidence="8" id="KW-1185">Reference proteome</keyword>
<feature type="domain" description="AB hydrolase-1" evidence="6">
    <location>
        <begin position="15"/>
        <end position="251"/>
    </location>
</feature>
<dbReference type="Gene3D" id="3.40.50.1820">
    <property type="entry name" value="alpha/beta hydrolase"/>
    <property type="match status" value="1"/>
</dbReference>
<keyword evidence="1 5" id="KW-0719">Serine esterase</keyword>
<dbReference type="NCBIfam" id="TIGR01738">
    <property type="entry name" value="bioH"/>
    <property type="match status" value="1"/>
</dbReference>
<feature type="binding site" evidence="5">
    <location>
        <begin position="146"/>
        <end position="150"/>
    </location>
    <ligand>
        <name>substrate</name>
    </ligand>
</feature>
<dbReference type="InterPro" id="IPR029058">
    <property type="entry name" value="AB_hydrolase_fold"/>
</dbReference>
<comment type="pathway">
    <text evidence="5">Cofactor biosynthesis; biotin biosynthesis.</text>
</comment>
<evidence type="ECO:0000256" key="3">
    <source>
        <dbReference type="ARBA" id="ARBA00022756"/>
    </source>
</evidence>
<comment type="subcellular location">
    <subcellularLocation>
        <location evidence="5">Cytoplasm</location>
    </subcellularLocation>
</comment>
<comment type="function">
    <text evidence="5">The physiological role of BioH is to remove the methyl group introduced by BioC when the pimeloyl moiety is complete. It allows to synthesize pimeloyl-ACP via the fatty acid synthetic pathway through the hydrolysis of the ester bonds of pimeloyl-ACP esters.</text>
</comment>
<keyword evidence="4 5" id="KW-0378">Hydrolase</keyword>
<reference evidence="8" key="1">
    <citation type="submission" date="2017-02" db="EMBL/GenBank/DDBJ databases">
        <authorList>
            <person name="Daims H."/>
        </authorList>
    </citation>
    <scope>NUCLEOTIDE SEQUENCE [LARGE SCALE GENOMIC DNA]</scope>
</reference>
<dbReference type="EC" id="3.1.1.85" evidence="5"/>
<evidence type="ECO:0000256" key="2">
    <source>
        <dbReference type="ARBA" id="ARBA00022490"/>
    </source>
</evidence>
<dbReference type="GO" id="GO:0090499">
    <property type="term" value="F:pimelyl-[acyl-carrier protein] methyl ester esterase activity"/>
    <property type="evidence" value="ECO:0007669"/>
    <property type="project" value="UniProtKB-EC"/>
</dbReference>
<dbReference type="InterPro" id="IPR000073">
    <property type="entry name" value="AB_hydrolase_1"/>
</dbReference>
<accession>A0A1R4H5V3</accession>
<feature type="active site" evidence="5">
    <location>
        <position position="238"/>
    </location>
</feature>
<comment type="similarity">
    <text evidence="5">Belongs to the AB hydrolase superfamily. Carboxylesterase BioH family.</text>
</comment>
<dbReference type="EMBL" id="FUKI01000092">
    <property type="protein sequence ID" value="SJM91411.1"/>
    <property type="molecule type" value="Genomic_DNA"/>
</dbReference>
<feature type="binding site" evidence="5">
    <location>
        <begin position="81"/>
        <end position="82"/>
    </location>
    <ligand>
        <name>substrate</name>
    </ligand>
</feature>
<comment type="catalytic activity">
    <reaction evidence="5">
        <text>6-carboxyhexanoyl-[ACP] methyl ester + H2O = 6-carboxyhexanoyl-[ACP] + methanol + H(+)</text>
        <dbReference type="Rhea" id="RHEA:42700"/>
        <dbReference type="Rhea" id="RHEA-COMP:9955"/>
        <dbReference type="Rhea" id="RHEA-COMP:10186"/>
        <dbReference type="ChEBI" id="CHEBI:15377"/>
        <dbReference type="ChEBI" id="CHEBI:15378"/>
        <dbReference type="ChEBI" id="CHEBI:17790"/>
        <dbReference type="ChEBI" id="CHEBI:78846"/>
        <dbReference type="ChEBI" id="CHEBI:82735"/>
        <dbReference type="EC" id="3.1.1.85"/>
    </reaction>
</comment>
<dbReference type="Proteomes" id="UP000195667">
    <property type="component" value="Unassembled WGS sequence"/>
</dbReference>
<dbReference type="PANTHER" id="PTHR43798:SF31">
    <property type="entry name" value="AB HYDROLASE SUPERFAMILY PROTEIN YCLE"/>
    <property type="match status" value="1"/>
</dbReference>
<dbReference type="PANTHER" id="PTHR43798">
    <property type="entry name" value="MONOACYLGLYCEROL LIPASE"/>
    <property type="match status" value="1"/>
</dbReference>
<feature type="active site" description="Nucleophile" evidence="5">
    <location>
        <position position="81"/>
    </location>
</feature>
<keyword evidence="3 5" id="KW-0093">Biotin biosynthesis</keyword>
<dbReference type="SUPFAM" id="SSF53474">
    <property type="entry name" value="alpha/beta-Hydrolases"/>
    <property type="match status" value="1"/>
</dbReference>
<sequence length="259" mass="28085">MSKLYQRTVGAGKSLVLVHGWGMHSGVWNNFAEQLAQYYRVTCLDLPGHGYSAACDDLSLATISAALADTVEEKSCWLGWSLGASVVLDLAARYPERVSSVILLAGNPRFVQTATGVDAWPGMHNDIFTAFSQSLQQDRVAALKQFLILQSIGLSGAKSQLLQLKQRLAGCEFPCLNILQSGLALLQHSDLRATLAALDIPVLAIMAEKDALVPAALGHYLLTCQPRLQLNLIENAGHAVFQSHADEVLEAVSRFMEQQ</sequence>
<proteinExistence type="inferred from homology"/>
<dbReference type="OrthoDB" id="9780744at2"/>
<evidence type="ECO:0000313" key="8">
    <source>
        <dbReference type="Proteomes" id="UP000195667"/>
    </source>
</evidence>
<dbReference type="GO" id="GO:0009102">
    <property type="term" value="P:biotin biosynthetic process"/>
    <property type="evidence" value="ECO:0007669"/>
    <property type="project" value="UniProtKB-UniRule"/>
</dbReference>
<dbReference type="RefSeq" id="WP_087142944.1">
    <property type="nucleotide sequence ID" value="NZ_FUKI01000092.1"/>
</dbReference>
<dbReference type="GO" id="GO:0016020">
    <property type="term" value="C:membrane"/>
    <property type="evidence" value="ECO:0007669"/>
    <property type="project" value="TreeGrafter"/>
</dbReference>
<keyword evidence="2 5" id="KW-0963">Cytoplasm</keyword>
<evidence type="ECO:0000313" key="7">
    <source>
        <dbReference type="EMBL" id="SJM91411.1"/>
    </source>
</evidence>
<protein>
    <recommendedName>
        <fullName evidence="5">Pimeloyl-[acyl-carrier protein] methyl ester esterase</fullName>
        <ecNumber evidence="5">3.1.1.85</ecNumber>
    </recommendedName>
    <alternativeName>
        <fullName evidence="5">Biotin synthesis protein BioH</fullName>
    </alternativeName>
    <alternativeName>
        <fullName evidence="5">Carboxylesterase BioH</fullName>
    </alternativeName>
</protein>